<sequence length="51" mass="5674">MGCGARWAEERHKLPHGSRIPVLERSGHFGRIEEPESFAREVAAFVLADNG</sequence>
<evidence type="ECO:0008006" key="3">
    <source>
        <dbReference type="Google" id="ProtNLM"/>
    </source>
</evidence>
<organism evidence="1 2">
    <name type="scientific">Streptomyces nojiriensis</name>
    <dbReference type="NCBI Taxonomy" id="66374"/>
    <lineage>
        <taxon>Bacteria</taxon>
        <taxon>Bacillati</taxon>
        <taxon>Actinomycetota</taxon>
        <taxon>Actinomycetes</taxon>
        <taxon>Kitasatosporales</taxon>
        <taxon>Streptomycetaceae</taxon>
        <taxon>Streptomyces</taxon>
    </lineage>
</organism>
<evidence type="ECO:0000313" key="1">
    <source>
        <dbReference type="EMBL" id="GHI69055.1"/>
    </source>
</evidence>
<keyword evidence="2" id="KW-1185">Reference proteome</keyword>
<gene>
    <name evidence="1" type="ORF">Snoj_29730</name>
</gene>
<protein>
    <recommendedName>
        <fullName evidence="3">Alpha/beta hydrolase</fullName>
    </recommendedName>
</protein>
<dbReference type="EMBL" id="BNEC01000005">
    <property type="protein sequence ID" value="GHI69055.1"/>
    <property type="molecule type" value="Genomic_DNA"/>
</dbReference>
<proteinExistence type="predicted"/>
<reference evidence="2" key="1">
    <citation type="submission" date="2023-07" db="EMBL/GenBank/DDBJ databases">
        <title>Whole genome shotgun sequence of Streptomyces nojiriensis NBRC 13794.</title>
        <authorList>
            <person name="Komaki H."/>
            <person name="Tamura T."/>
        </authorList>
    </citation>
    <scope>NUCLEOTIDE SEQUENCE [LARGE SCALE GENOMIC DNA]</scope>
    <source>
        <strain evidence="2">NBRC 13794</strain>
    </source>
</reference>
<name>A0ABQ3SLP9_9ACTN</name>
<accession>A0ABQ3SLP9</accession>
<dbReference type="Proteomes" id="UP000613974">
    <property type="component" value="Unassembled WGS sequence"/>
</dbReference>
<evidence type="ECO:0000313" key="2">
    <source>
        <dbReference type="Proteomes" id="UP000613974"/>
    </source>
</evidence>
<dbReference type="RefSeq" id="WP_202186017.1">
    <property type="nucleotide sequence ID" value="NZ_BMRL01000013.1"/>
</dbReference>
<comment type="caution">
    <text evidence="1">The sequence shown here is derived from an EMBL/GenBank/DDBJ whole genome shotgun (WGS) entry which is preliminary data.</text>
</comment>